<dbReference type="EMBL" id="FOCQ01000008">
    <property type="protein sequence ID" value="SEN31548.1"/>
    <property type="molecule type" value="Genomic_DNA"/>
</dbReference>
<dbReference type="SUPFAM" id="SSF53300">
    <property type="entry name" value="vWA-like"/>
    <property type="match status" value="1"/>
</dbReference>
<dbReference type="Pfam" id="PF01882">
    <property type="entry name" value="DUF58"/>
    <property type="match status" value="1"/>
</dbReference>
<sequence>MTSWMKFCKQPLSRVKSIIPSSRLLFLLFLGLIGTVAGAGWGWGWLFFGLSNGLIAGLVAIDAWMLSQMPPFTARRKTDFLFELEEDNSVTLHLETSVPVTVRTWVRDDYPQGFQVSARTLEVNWEDETKKTVLYHARPHRRGRHRFQDIHLRVESKWKLLIWQQTISAPLEVKVYPRLESVRRVRKGLYRRQSMAEGSPVARAFGDGREFSHIREYLPDDDPRNINWMGTARQGKLVSNVFQPEVGQQVAILIDCGRMMGVQNDGQSQLDRALEAALGYAAIALERGDRVSFLAFSNRVLRWVPLGKGMSHLQRIIEASFDLDAGYVESDYLQVWDFIGSSHRSKTLITLFTDAANLAFSETMPSFIARAKKKHLVMTVSMQDPRLKRLGTLPLQSEEAVYQSLVVKQLHEERKQALQQWGSKKVVALDVEPDKLASAVIHSYLQIRNRANQG</sequence>
<reference evidence="2 3" key="1">
    <citation type="submission" date="2016-10" db="EMBL/GenBank/DDBJ databases">
        <authorList>
            <person name="de Groot N.N."/>
        </authorList>
    </citation>
    <scope>NUCLEOTIDE SEQUENCE [LARGE SCALE GENOMIC DNA]</scope>
    <source>
        <strain evidence="2 3">DSM 46701</strain>
    </source>
</reference>
<dbReference type="InterPro" id="IPR036465">
    <property type="entry name" value="vWFA_dom_sf"/>
</dbReference>
<dbReference type="AlphaFoldDB" id="A0A1H8FKE3"/>
<accession>A0A1H8FKE3</accession>
<gene>
    <name evidence="2" type="ORF">SAMN05444955_108214</name>
</gene>
<keyword evidence="3" id="KW-1185">Reference proteome</keyword>
<dbReference type="PANTHER" id="PTHR33608:SF3">
    <property type="entry name" value="SLR2013 PROTEIN"/>
    <property type="match status" value="1"/>
</dbReference>
<dbReference type="STRING" id="1173111.SAMN05444955_108214"/>
<evidence type="ECO:0000313" key="2">
    <source>
        <dbReference type="EMBL" id="SEN31548.1"/>
    </source>
</evidence>
<dbReference type="PANTHER" id="PTHR33608">
    <property type="entry name" value="BLL2464 PROTEIN"/>
    <property type="match status" value="1"/>
</dbReference>
<evidence type="ECO:0000259" key="1">
    <source>
        <dbReference type="Pfam" id="PF01882"/>
    </source>
</evidence>
<evidence type="ECO:0000313" key="3">
    <source>
        <dbReference type="Proteomes" id="UP000199695"/>
    </source>
</evidence>
<dbReference type="Proteomes" id="UP000199695">
    <property type="component" value="Unassembled WGS sequence"/>
</dbReference>
<protein>
    <submittedName>
        <fullName evidence="2">Uncharacterized conserved protein, DUF58 family, contains vWF domain</fullName>
    </submittedName>
</protein>
<proteinExistence type="predicted"/>
<feature type="domain" description="DUF58" evidence="1">
    <location>
        <begin position="214"/>
        <end position="400"/>
    </location>
</feature>
<dbReference type="InterPro" id="IPR002881">
    <property type="entry name" value="DUF58"/>
</dbReference>
<organism evidence="2 3">
    <name type="scientific">Lihuaxuella thermophila</name>
    <dbReference type="NCBI Taxonomy" id="1173111"/>
    <lineage>
        <taxon>Bacteria</taxon>
        <taxon>Bacillati</taxon>
        <taxon>Bacillota</taxon>
        <taxon>Bacilli</taxon>
        <taxon>Bacillales</taxon>
        <taxon>Thermoactinomycetaceae</taxon>
        <taxon>Lihuaxuella</taxon>
    </lineage>
</organism>
<name>A0A1H8FKE3_9BACL</name>